<name>A0A7I7XXK1_9MYCO</name>
<evidence type="ECO:0000256" key="1">
    <source>
        <dbReference type="ARBA" id="ARBA00008954"/>
    </source>
</evidence>
<reference evidence="3" key="1">
    <citation type="journal article" date="2019" name="Emerg. Microbes Infect.">
        <title>Comprehensive subspecies identification of 175 nontuberculous mycobacteria species based on 7547 genomic profiles.</title>
        <authorList>
            <person name="Matsumoto Y."/>
            <person name="Kinjo T."/>
            <person name="Motooka D."/>
            <person name="Nabeya D."/>
            <person name="Jung N."/>
            <person name="Uechi K."/>
            <person name="Horii T."/>
            <person name="Iida T."/>
            <person name="Fujita J."/>
            <person name="Nakamura S."/>
        </authorList>
    </citation>
    <scope>NUCLEOTIDE SEQUENCE [LARGE SCALE GENOMIC DNA]</scope>
    <source>
        <strain evidence="3">JCM 13671</strain>
    </source>
</reference>
<gene>
    <name evidence="3" type="ORF">MCNF_23560</name>
</gene>
<dbReference type="InterPro" id="IPR015421">
    <property type="entry name" value="PyrdxlP-dep_Trfase_major"/>
</dbReference>
<dbReference type="AlphaFoldDB" id="A0A7I7XXK1"/>
<dbReference type="PANTHER" id="PTHR45688:SF13">
    <property type="entry name" value="ALANINE--GLYOXYLATE AMINOTRANSFERASE 2-LIKE"/>
    <property type="match status" value="1"/>
</dbReference>
<dbReference type="EMBL" id="AP022612">
    <property type="protein sequence ID" value="BBZ33751.1"/>
    <property type="molecule type" value="Genomic_DNA"/>
</dbReference>
<dbReference type="Pfam" id="PF00202">
    <property type="entry name" value="Aminotran_3"/>
    <property type="match status" value="1"/>
</dbReference>
<evidence type="ECO:0000313" key="3">
    <source>
        <dbReference type="EMBL" id="BBZ33751.1"/>
    </source>
</evidence>
<comment type="similarity">
    <text evidence="1">Belongs to the class-III pyridoxal-phosphate-dependent aminotransferase family.</text>
</comment>
<dbReference type="RefSeq" id="WP_407663223.1">
    <property type="nucleotide sequence ID" value="NZ_AP022612.1"/>
</dbReference>
<dbReference type="InterPro" id="IPR005814">
    <property type="entry name" value="Aminotrans_3"/>
</dbReference>
<dbReference type="NCBIfam" id="NF004800">
    <property type="entry name" value="PRK06149.1"/>
    <property type="match status" value="1"/>
</dbReference>
<dbReference type="InterPro" id="IPR015422">
    <property type="entry name" value="PyrdxlP-dep_Trfase_small"/>
</dbReference>
<dbReference type="GO" id="GO:0008483">
    <property type="term" value="F:transaminase activity"/>
    <property type="evidence" value="ECO:0007669"/>
    <property type="project" value="UniProtKB-KW"/>
</dbReference>
<reference evidence="3" key="2">
    <citation type="submission" date="2020-02" db="EMBL/GenBank/DDBJ databases">
        <authorList>
            <person name="Matsumoto Y."/>
            <person name="Motooka D."/>
            <person name="Nakamura S."/>
        </authorList>
    </citation>
    <scope>NUCLEOTIDE SEQUENCE</scope>
    <source>
        <strain evidence="3">JCM 13671</strain>
    </source>
</reference>
<keyword evidence="3" id="KW-0032">Aminotransferase</keyword>
<dbReference type="GO" id="GO:0030170">
    <property type="term" value="F:pyridoxal phosphate binding"/>
    <property type="evidence" value="ECO:0007669"/>
    <property type="project" value="InterPro"/>
</dbReference>
<dbReference type="SUPFAM" id="SSF56112">
    <property type="entry name" value="Protein kinase-like (PK-like)"/>
    <property type="match status" value="1"/>
</dbReference>
<dbReference type="Proteomes" id="UP000466931">
    <property type="component" value="Chromosome"/>
</dbReference>
<dbReference type="Gene3D" id="3.90.1200.10">
    <property type="match status" value="1"/>
</dbReference>
<keyword evidence="3" id="KW-0808">Transferase</keyword>
<dbReference type="PANTHER" id="PTHR45688">
    <property type="match status" value="1"/>
</dbReference>
<evidence type="ECO:0000313" key="4">
    <source>
        <dbReference type="Proteomes" id="UP000466931"/>
    </source>
</evidence>
<dbReference type="InterPro" id="IPR011009">
    <property type="entry name" value="Kinase-like_dom_sf"/>
</dbReference>
<dbReference type="SUPFAM" id="SSF53383">
    <property type="entry name" value="PLP-dependent transferases"/>
    <property type="match status" value="1"/>
</dbReference>
<evidence type="ECO:0000256" key="2">
    <source>
        <dbReference type="ARBA" id="ARBA00022898"/>
    </source>
</evidence>
<organism evidence="3 4">
    <name type="scientific">Mycolicibacterium confluentis</name>
    <dbReference type="NCBI Taxonomy" id="28047"/>
    <lineage>
        <taxon>Bacteria</taxon>
        <taxon>Bacillati</taxon>
        <taxon>Actinomycetota</taxon>
        <taxon>Actinomycetes</taxon>
        <taxon>Mycobacteriales</taxon>
        <taxon>Mycobacteriaceae</taxon>
        <taxon>Mycolicibacterium</taxon>
    </lineage>
</organism>
<accession>A0A7I7XXK1</accession>
<sequence>MEDDDPDHCAMTTFDFFVAGELPAPVVSTEEATRIAAEHFGLDATAEPLGSQQDANFLLRSPHGAALGVLKIANPAFSLAEIEAQDAAARHVAEAESGIRTAHNAGPSGRAAIARVELDGREPLFARILAYLDGGSLSGDHYVAPQRWAALGTLTGRASRALARFEAPGVDRVLQWDLQHADRAIDLLLPFVNDPARRTRIAESAQRAWNAVRDIAAALPVQVIHCDITDDNVVCTPDGDREPDGIIDFGDLTRSWAVGELAVAVSSVLRHAGGEPAAALPLIAAFHRERPLSAVEAQALWPLVVLRAATLVVSGNQQAAIDADNDYATEALEFEWQIFERSTDVPAEVMTALITRHLGLAGDCDRPTAETPLLPAEITAAAVRLDLGTESDLLDGGRWLDPGVEDDLARAVLRAGARAAATHFGLPRLTRSVALHSESPATVPTGVDVWLPAPTSLRAPVSAFVRAVGETEIVLAADTGTLHLRGEALSAAVEVGHAVSAGAEIAVAAGRIWVQALIGDSAAVPAFVRPEYAPGWLALVVDPSGLLGLEDAAPAEIEAAPALAARRGATLAAVQEQYYREPPRIERGWREFLLDTDGRSHLDMVNNVAAIGHGHPRLADAVARQWRRLNTNSRFNYGAVVEFSERLAATLPDPLDTVFLVNSGSEAVDLALRLAFAATGRSDVVAVAEAYHGWTYATDAISTSVADNPNALSTRPDWVHTVPSPNSFRGEHRGDDAWRYAPEAVSIIEGLVAQGHPPAALICEPFYGNAGGIALPDGYLDAVYRAVRAAGGVAIADEVQVGYGRLGTWFWGFQGQGVVPDIVTVAKAMGNGQPLGAVITTRDIAAAYRTQGYFFSSAGGSPVSSVVGLTVLDVIEQEGLQRNAAVVGDHLKARLAELADRHPLIGAVHGSGLYMGVELVRDRTTLEPAVAETAGICERLRELGVIVQPTGDHQNVLKMKPPMCLSQASADFFADMLDRVLTTGW</sequence>
<dbReference type="Gene3D" id="3.90.1150.10">
    <property type="entry name" value="Aspartate Aminotransferase, domain 1"/>
    <property type="match status" value="1"/>
</dbReference>
<protein>
    <submittedName>
        <fullName evidence="3">4-aminobutyrate aminotransferase</fullName>
    </submittedName>
</protein>
<proteinExistence type="inferred from homology"/>
<dbReference type="CDD" id="cd00610">
    <property type="entry name" value="OAT_like"/>
    <property type="match status" value="1"/>
</dbReference>
<keyword evidence="4" id="KW-1185">Reference proteome</keyword>
<dbReference type="Gene3D" id="3.40.640.10">
    <property type="entry name" value="Type I PLP-dependent aspartate aminotransferase-like (Major domain)"/>
    <property type="match status" value="1"/>
</dbReference>
<dbReference type="InterPro" id="IPR015424">
    <property type="entry name" value="PyrdxlP-dep_Trfase"/>
</dbReference>
<keyword evidence="2" id="KW-0663">Pyridoxal phosphate</keyword>